<gene>
    <name evidence="2" type="ORF">SAMN04488514_12024</name>
</gene>
<proteinExistence type="predicted"/>
<dbReference type="PANTHER" id="PTHR34262:SF1">
    <property type="entry name" value="TRANSMEMBRANE PROTEIN 220"/>
    <property type="match status" value="1"/>
</dbReference>
<evidence type="ECO:0000313" key="3">
    <source>
        <dbReference type="Proteomes" id="UP000199440"/>
    </source>
</evidence>
<evidence type="ECO:0000313" key="2">
    <source>
        <dbReference type="EMBL" id="SDN02938.1"/>
    </source>
</evidence>
<reference evidence="2 3" key="1">
    <citation type="submission" date="2016-10" db="EMBL/GenBank/DDBJ databases">
        <authorList>
            <person name="de Groot N.N."/>
        </authorList>
    </citation>
    <scope>NUCLEOTIDE SEQUENCE [LARGE SCALE GENOMIC DNA]</scope>
    <source>
        <strain evidence="2 3">DSM 19886</strain>
    </source>
</reference>
<keyword evidence="1 2" id="KW-0812">Transmembrane</keyword>
<accession>A0A1G9Y1L3</accession>
<feature type="transmembrane region" description="Helical" evidence="1">
    <location>
        <begin position="7"/>
        <end position="24"/>
    </location>
</feature>
<dbReference type="Proteomes" id="UP000199440">
    <property type="component" value="Unassembled WGS sequence"/>
</dbReference>
<feature type="transmembrane region" description="Helical" evidence="1">
    <location>
        <begin position="91"/>
        <end position="109"/>
    </location>
</feature>
<feature type="transmembrane region" description="Helical" evidence="1">
    <location>
        <begin position="53"/>
        <end position="71"/>
    </location>
</feature>
<evidence type="ECO:0000256" key="1">
    <source>
        <dbReference type="SAM" id="Phobius"/>
    </source>
</evidence>
<organism evidence="2 3">
    <name type="scientific">Kriegella aquimaris</name>
    <dbReference type="NCBI Taxonomy" id="192904"/>
    <lineage>
        <taxon>Bacteria</taxon>
        <taxon>Pseudomonadati</taxon>
        <taxon>Bacteroidota</taxon>
        <taxon>Flavobacteriia</taxon>
        <taxon>Flavobacteriales</taxon>
        <taxon>Flavobacteriaceae</taxon>
        <taxon>Kriegella</taxon>
    </lineage>
</organism>
<sequence>MNSFFKIIAFIFSVLFIWAAVLQYNDPDPILWYTIYGVAAIASLLFAFKKLSLWMALILFLAFSVGAYVDWPAQFEGYAIGEGDIKNIEMGREASGLILCALVMLLYVWRIRKGWKS</sequence>
<name>A0A1G9Y1L3_9FLAO</name>
<dbReference type="EMBL" id="FNGV01000020">
    <property type="protein sequence ID" value="SDN02938.1"/>
    <property type="molecule type" value="Genomic_DNA"/>
</dbReference>
<keyword evidence="1" id="KW-0472">Membrane</keyword>
<dbReference type="PANTHER" id="PTHR34262">
    <property type="entry name" value="TRANSMEMBRANE PROTEIN 220"/>
    <property type="match status" value="1"/>
</dbReference>
<keyword evidence="3" id="KW-1185">Reference proteome</keyword>
<feature type="transmembrane region" description="Helical" evidence="1">
    <location>
        <begin position="30"/>
        <end position="48"/>
    </location>
</feature>
<dbReference type="AlphaFoldDB" id="A0A1G9Y1L3"/>
<dbReference type="RefSeq" id="WP_089895453.1">
    <property type="nucleotide sequence ID" value="NZ_FNGV01000020.1"/>
</dbReference>
<dbReference type="Pfam" id="PF15071">
    <property type="entry name" value="TMEM220"/>
    <property type="match status" value="1"/>
</dbReference>
<dbReference type="OrthoDB" id="329078at2"/>
<dbReference type="InterPro" id="IPR029377">
    <property type="entry name" value="TMEM220"/>
</dbReference>
<protein>
    <submittedName>
        <fullName evidence="2">Transmembrane family 220, helix</fullName>
    </submittedName>
</protein>
<dbReference type="STRING" id="192904.SAMN04488514_12024"/>
<keyword evidence="1" id="KW-1133">Transmembrane helix</keyword>